<evidence type="ECO:0000313" key="1">
    <source>
        <dbReference type="EMBL" id="PBC33033.1"/>
    </source>
</evidence>
<protein>
    <submittedName>
        <fullName evidence="1">Uncharacterized protein</fullName>
    </submittedName>
</protein>
<dbReference type="InterPro" id="IPR046349">
    <property type="entry name" value="C1-like_sf"/>
</dbReference>
<dbReference type="Gene3D" id="3.30.60.20">
    <property type="match status" value="1"/>
</dbReference>
<organism evidence="1 2">
    <name type="scientific">Apis cerana cerana</name>
    <name type="common">Oriental honeybee</name>
    <dbReference type="NCBI Taxonomy" id="94128"/>
    <lineage>
        <taxon>Eukaryota</taxon>
        <taxon>Metazoa</taxon>
        <taxon>Ecdysozoa</taxon>
        <taxon>Arthropoda</taxon>
        <taxon>Hexapoda</taxon>
        <taxon>Insecta</taxon>
        <taxon>Pterygota</taxon>
        <taxon>Neoptera</taxon>
        <taxon>Endopterygota</taxon>
        <taxon>Hymenoptera</taxon>
        <taxon>Apocrita</taxon>
        <taxon>Aculeata</taxon>
        <taxon>Apoidea</taxon>
        <taxon>Anthophila</taxon>
        <taxon>Apidae</taxon>
        <taxon>Apis</taxon>
    </lineage>
</organism>
<sequence length="707" mass="77751">MSKKRMHNNQERLCSVIIVLCRIIRVYILCAAGTREEVLMLKGNLSPYLDTHNEEESSYVTLSNRPYVYVTESSNTEPKNNHILIDTYFLTPILCKHCEDYVWGTGRVGVICKGKKIKFRDLSHLDTITPELFHDNSCIFGERFDSYVPFMRGHRKKKRGVKKRNEVIRSSVTNCFTDRFVDSLLVRYLYSDLSTRKNARQTEETQQSQITGGRDKGKRGCIPFCGDVIDDLCADPMKGASSASGAAAATAASQVQPVVGLHGRIHDLFSPITAASCADKEEYEKLAETKTRTDKIEVLPKGYSNDDTKAKSTAMSRLLAVDSDNYMLRKGATSANGAVASTSTVPAIVPAASISNASSIAQNLQLHPRQIPPPPRNFHTKLGFNSNGTYSDLETSIAITTKTCTSSIKTMPVNDPPPPSEPLNSKGSAALLLPKRYTSVNQQQIHPVNNAASSSSSFCSVTSVTSTKFLNLPISRKQQFSKLSSIADQFRSNPTSRSTSKELLENAEEFSHLWPSGLFPCARTVSFHQYLCSCNDFSQQNSESSINGNAYDVMAEESVYSNSIGHEGFGGDSGQRALDKGTGAGREPATMRNLCCCMCGSLCPPECHACFHVVCSEYSGQHLCQWSSKGHALPGQVLDKDKVIFSSVNDSVYSQSSGLQSRQRFCLVLDMSKCTVAETDDLQGKLFTMLLLLAFRGKNSYVLNSYV</sequence>
<dbReference type="AlphaFoldDB" id="A0A2A3EMJ9"/>
<evidence type="ECO:0000313" key="2">
    <source>
        <dbReference type="Proteomes" id="UP000242457"/>
    </source>
</evidence>
<gene>
    <name evidence="1" type="ORF">APICC_08712</name>
</gene>
<accession>A0A2A3EMJ9</accession>
<dbReference type="OrthoDB" id="7701440at2759"/>
<keyword evidence="2" id="KW-1185">Reference proteome</keyword>
<reference evidence="1 2" key="1">
    <citation type="submission" date="2014-07" db="EMBL/GenBank/DDBJ databases">
        <title>Genomic and transcriptomic analysis on Apis cerana provide comprehensive insights into honey bee biology.</title>
        <authorList>
            <person name="Diao Q."/>
            <person name="Sun L."/>
            <person name="Zheng H."/>
            <person name="Zheng H."/>
            <person name="Xu S."/>
            <person name="Wang S."/>
            <person name="Zeng Z."/>
            <person name="Hu F."/>
            <person name="Su S."/>
            <person name="Wu J."/>
        </authorList>
    </citation>
    <scope>NUCLEOTIDE SEQUENCE [LARGE SCALE GENOMIC DNA]</scope>
    <source>
        <tissue evidence="1">Pupae without intestine</tissue>
    </source>
</reference>
<name>A0A2A3EMJ9_APICC</name>
<dbReference type="SUPFAM" id="SSF57889">
    <property type="entry name" value="Cysteine-rich domain"/>
    <property type="match status" value="1"/>
</dbReference>
<dbReference type="EMBL" id="KZ288207">
    <property type="protein sequence ID" value="PBC33033.1"/>
    <property type="molecule type" value="Genomic_DNA"/>
</dbReference>
<dbReference type="Proteomes" id="UP000242457">
    <property type="component" value="Unassembled WGS sequence"/>
</dbReference>
<proteinExistence type="predicted"/>
<dbReference type="STRING" id="94128.A0A2A3EMJ9"/>